<feature type="coiled-coil region" evidence="1">
    <location>
        <begin position="234"/>
        <end position="261"/>
    </location>
</feature>
<feature type="compositionally biased region" description="Polar residues" evidence="2">
    <location>
        <begin position="1146"/>
        <end position="1163"/>
    </location>
</feature>
<feature type="compositionally biased region" description="Pro residues" evidence="2">
    <location>
        <begin position="1087"/>
        <end position="1102"/>
    </location>
</feature>
<feature type="compositionally biased region" description="Pro residues" evidence="2">
    <location>
        <begin position="1188"/>
        <end position="1205"/>
    </location>
</feature>
<feature type="compositionally biased region" description="Low complexity" evidence="2">
    <location>
        <begin position="1524"/>
        <end position="1534"/>
    </location>
</feature>
<proteinExistence type="predicted"/>
<feature type="region of interest" description="Disordered" evidence="2">
    <location>
        <begin position="82"/>
        <end position="110"/>
    </location>
</feature>
<feature type="region of interest" description="Disordered" evidence="2">
    <location>
        <begin position="203"/>
        <end position="224"/>
    </location>
</feature>
<feature type="compositionally biased region" description="Basic residues" evidence="2">
    <location>
        <begin position="1103"/>
        <end position="1114"/>
    </location>
</feature>
<feature type="compositionally biased region" description="Low complexity" evidence="2">
    <location>
        <begin position="545"/>
        <end position="562"/>
    </location>
</feature>
<evidence type="ECO:0000256" key="1">
    <source>
        <dbReference type="SAM" id="Coils"/>
    </source>
</evidence>
<feature type="compositionally biased region" description="Pro residues" evidence="2">
    <location>
        <begin position="1292"/>
        <end position="1311"/>
    </location>
</feature>
<feature type="region of interest" description="Disordered" evidence="2">
    <location>
        <begin position="150"/>
        <end position="182"/>
    </location>
</feature>
<feature type="compositionally biased region" description="Low complexity" evidence="2">
    <location>
        <begin position="1007"/>
        <end position="1021"/>
    </location>
</feature>
<feature type="region of interest" description="Disordered" evidence="2">
    <location>
        <begin position="918"/>
        <end position="960"/>
    </location>
</feature>
<feature type="compositionally biased region" description="Low complexity" evidence="2">
    <location>
        <begin position="1120"/>
        <end position="1135"/>
    </location>
</feature>
<evidence type="ECO:0000313" key="4">
    <source>
        <dbReference type="Proteomes" id="UP001497453"/>
    </source>
</evidence>
<sequence>MNPDINTNGDSALTRRPNNYPYAAMPSYTLSRPMSPPTSTRPFRFSTQQHRDIATTATTSANGHANPRRASRIPELIVSGLRRNRTTSLPPRPQSADGHAAAESETDTVASSSFASVGDPFAAHPSHSQSTSFVTYEPPTFASSRNRFMSRPSTANHTTANAFPEPTGTTTTTISSSPTRRRGSILVAASDALSSLSFARRKRSPPLSRSSFSPSSHHPNNHPPIIFSEVIEISAETVNKLREEERERERLRDAAAQTLGLGPVLLEDELKRKDEENSDDVQVGIIAPSGRGHDALGDDDDDLDRLSYEEDRLPENDITGFGNGSLSMAVTPTLTTPTQSLPPPTPTGSSQQTQPPASPILPLSMGRARSGSHSHTRSIGRHSPSNSFSRSLTPLPSSSPVTPHTTGNGFSGSPTTAMHQVVPPFPATSESLKPHISLSGTFPKHYPPSSLLRFAFGTKQWKVRYVVLTTPAQSYSPTTPTGRPSTASSSTGSGGGMPAFRTNVPPSPSYLHLFKSSSSNATEMERLEINEDSVVFIADHSPLDSSAHMSQTTMSHSSSSTTVNPGRRSADSSSSAAMGKKGVIQVGGVDVGLHVVTGSTSAGKQRERERDVANDVDGSGSGRTMWLLQITDSEEAKKWIGAIKGIVLSQRSLRAGIPHSSAGAYFESPRGDLDVVLSIRAQQASLASSSQSRISSSSNDHTATITPRMQSPVQSLLHGSDSGLSPPSTLSRSHSRGTANTATPNATTSGSRTGGGGAVSALKGLFTSSSTRPRSPSSASVLSIGSSRDATSPANSLDIMSPPKATEESSFGSVATNLLMLRSSSISSASDNQRMGAGYNSPTSSVFSPISPSTPITATSPTASTGSPSKLSEHHRSLLIDRKILPDEERNSVDDIGPTFAGLAGRNSLLVGDEGLRTFGSPSLQPPPRRRAWTSSGLPTFGSKGNGSIPSPNTLSALTPPTSAVAGMSLVEVNESRSTSPPPVYSYSHANGSTAESFGVGVLPRPSNSNGSATGSGNGSTPLPSPSTEGSRSRVRMSWSSASSFASNDPTSSPEIYSNSGHSSNTRRWSRHNSASYQNHHRLTPPSGSPPSVSPLSPSPPPHSHRSFGNRHHPYLVDHPSPGSRSSSTHSSPPSLVLDLRPLSPKRTSGSSVQSFNTTSTGHSRGATPPGIGMAKGMFRRNSHRMSVPPPQRPVPISALPPTPGEDPSSSMSSVLSSSSSPPTQASSAPASKTSFREILTSRSHRLSLSPPTQPPSSSLPPRPDEPGFRPIHRKSLSNGSPPNPLYSIPASPNPVESPYPPPGGPLPPTPTLLTTPTQSTPIASSAETQQQPPQASRQSKSFVRRLRILSAPSTSPPSQLIPPAPLSFDDSPRPIHMMPSDVPSTPIGEPITTFQDDLDDLSDSPIIPPAPPRTLPIPINSPPPEISPSDEMPRMTSLSPPPRRGSRRVTTPDKEKLEHEVVRLSSIVTLKDLRRSHEETPAAIPSPLPPSPLSPPHPDHPSIQLSESLDHAVEPDNISIDTGSPSHSSHGHSAVSLIDVSI</sequence>
<feature type="region of interest" description="Disordered" evidence="2">
    <location>
        <begin position="997"/>
        <end position="1459"/>
    </location>
</feature>
<feature type="compositionally biased region" description="Polar residues" evidence="2">
    <location>
        <begin position="1323"/>
        <end position="1342"/>
    </location>
</feature>
<feature type="compositionally biased region" description="Low complexity" evidence="2">
    <location>
        <begin position="841"/>
        <end position="869"/>
    </location>
</feature>
<keyword evidence="4" id="KW-1185">Reference proteome</keyword>
<dbReference type="Proteomes" id="UP001497453">
    <property type="component" value="Chromosome 7"/>
</dbReference>
<feature type="compositionally biased region" description="Polar residues" evidence="2">
    <location>
        <begin position="779"/>
        <end position="795"/>
    </location>
</feature>
<feature type="region of interest" description="Disordered" evidence="2">
    <location>
        <begin position="827"/>
        <end position="874"/>
    </location>
</feature>
<evidence type="ECO:0008006" key="5">
    <source>
        <dbReference type="Google" id="ProtNLM"/>
    </source>
</evidence>
<feature type="compositionally biased region" description="Pro residues" evidence="2">
    <location>
        <begin position="1407"/>
        <end position="1427"/>
    </location>
</feature>
<feature type="compositionally biased region" description="Low complexity" evidence="2">
    <location>
        <begin position="474"/>
        <end position="491"/>
    </location>
</feature>
<feature type="compositionally biased region" description="Polar residues" evidence="2">
    <location>
        <begin position="946"/>
        <end position="960"/>
    </location>
</feature>
<accession>A0ABP1E1M1</accession>
<feature type="compositionally biased region" description="Basic and acidic residues" evidence="2">
    <location>
        <begin position="604"/>
        <end position="613"/>
    </location>
</feature>
<feature type="compositionally biased region" description="Low complexity" evidence="2">
    <location>
        <begin position="391"/>
        <end position="406"/>
    </location>
</feature>
<feature type="compositionally biased region" description="Basic and acidic residues" evidence="2">
    <location>
        <begin position="304"/>
        <end position="315"/>
    </location>
</feature>
<feature type="compositionally biased region" description="Polar residues" evidence="2">
    <location>
        <begin position="722"/>
        <end position="732"/>
    </location>
</feature>
<feature type="compositionally biased region" description="Polar residues" evidence="2">
    <location>
        <begin position="150"/>
        <end position="161"/>
    </location>
</feature>
<feature type="compositionally biased region" description="Low complexity" evidence="2">
    <location>
        <begin position="1036"/>
        <end position="1053"/>
    </location>
</feature>
<feature type="compositionally biased region" description="Basic residues" evidence="2">
    <location>
        <begin position="370"/>
        <end position="380"/>
    </location>
</feature>
<feature type="compositionally biased region" description="Basic and acidic residues" evidence="2">
    <location>
        <begin position="1472"/>
        <end position="1481"/>
    </location>
</feature>
<evidence type="ECO:0000256" key="2">
    <source>
        <dbReference type="SAM" id="MobiDB-lite"/>
    </source>
</evidence>
<feature type="compositionally biased region" description="Polar residues" evidence="2">
    <location>
        <begin position="407"/>
        <end position="418"/>
    </location>
</feature>
<organism evidence="3 4">
    <name type="scientific">Somion occarium</name>
    <dbReference type="NCBI Taxonomy" id="3059160"/>
    <lineage>
        <taxon>Eukaryota</taxon>
        <taxon>Fungi</taxon>
        <taxon>Dikarya</taxon>
        <taxon>Basidiomycota</taxon>
        <taxon>Agaricomycotina</taxon>
        <taxon>Agaricomycetes</taxon>
        <taxon>Polyporales</taxon>
        <taxon>Cerrenaceae</taxon>
        <taxon>Somion</taxon>
    </lineage>
</organism>
<feature type="compositionally biased region" description="Polar residues" evidence="2">
    <location>
        <begin position="1054"/>
        <end position="1078"/>
    </location>
</feature>
<feature type="region of interest" description="Disordered" evidence="2">
    <location>
        <begin position="714"/>
        <end position="808"/>
    </location>
</feature>
<feature type="region of interest" description="Disordered" evidence="2">
    <location>
        <begin position="599"/>
        <end position="618"/>
    </location>
</feature>
<feature type="region of interest" description="Disordered" evidence="2">
    <location>
        <begin position="270"/>
        <end position="428"/>
    </location>
</feature>
<keyword evidence="1" id="KW-0175">Coiled coil</keyword>
<feature type="compositionally biased region" description="Low complexity" evidence="2">
    <location>
        <begin position="738"/>
        <end position="751"/>
    </location>
</feature>
<feature type="region of interest" description="Disordered" evidence="2">
    <location>
        <begin position="1"/>
        <end position="48"/>
    </location>
</feature>
<feature type="region of interest" description="Disordered" evidence="2">
    <location>
        <begin position="473"/>
        <end position="504"/>
    </location>
</feature>
<dbReference type="EMBL" id="OZ037950">
    <property type="protein sequence ID" value="CAL1712749.1"/>
    <property type="molecule type" value="Genomic_DNA"/>
</dbReference>
<gene>
    <name evidence="3" type="ORF">GFSPODELE1_LOCUS8973</name>
</gene>
<feature type="compositionally biased region" description="Low complexity" evidence="2">
    <location>
        <begin position="205"/>
        <end position="224"/>
    </location>
</feature>
<feature type="compositionally biased region" description="Pro residues" evidence="2">
    <location>
        <begin position="1252"/>
        <end position="1262"/>
    </location>
</feature>
<feature type="compositionally biased region" description="Low complexity" evidence="2">
    <location>
        <begin position="166"/>
        <end position="182"/>
    </location>
</feature>
<feature type="compositionally biased region" description="Low complexity" evidence="2">
    <location>
        <begin position="767"/>
        <end position="778"/>
    </location>
</feature>
<feature type="compositionally biased region" description="Low complexity" evidence="2">
    <location>
        <begin position="29"/>
        <end position="44"/>
    </location>
</feature>
<feature type="compositionally biased region" description="Low complexity" evidence="2">
    <location>
        <begin position="1312"/>
        <end position="1322"/>
    </location>
</feature>
<feature type="compositionally biased region" description="Pro residues" evidence="2">
    <location>
        <begin position="1485"/>
        <end position="1497"/>
    </location>
</feature>
<feature type="region of interest" description="Disordered" evidence="2">
    <location>
        <begin position="545"/>
        <end position="578"/>
    </location>
</feature>
<reference evidence="4" key="1">
    <citation type="submission" date="2024-04" db="EMBL/GenBank/DDBJ databases">
        <authorList>
            <person name="Shaw F."/>
            <person name="Minotto A."/>
        </authorList>
    </citation>
    <scope>NUCLEOTIDE SEQUENCE [LARGE SCALE GENOMIC DNA]</scope>
</reference>
<feature type="compositionally biased region" description="Low complexity" evidence="2">
    <location>
        <begin position="1208"/>
        <end position="1232"/>
    </location>
</feature>
<evidence type="ECO:0000313" key="3">
    <source>
        <dbReference type="EMBL" id="CAL1712749.1"/>
    </source>
</evidence>
<name>A0ABP1E1M1_9APHY</name>
<protein>
    <recommendedName>
        <fullName evidence="5">PH domain-containing protein</fullName>
    </recommendedName>
</protein>
<feature type="region of interest" description="Disordered" evidence="2">
    <location>
        <begin position="1472"/>
        <end position="1543"/>
    </location>
</feature>
<feature type="compositionally biased region" description="Polar residues" evidence="2">
    <location>
        <begin position="1"/>
        <end position="11"/>
    </location>
</feature>